<evidence type="ECO:0000256" key="1">
    <source>
        <dbReference type="SAM" id="Phobius"/>
    </source>
</evidence>
<dbReference type="AlphaFoldDB" id="A0A1F5WGJ4"/>
<protein>
    <recommendedName>
        <fullName evidence="4">DUF304 domain-containing protein</fullName>
    </recommendedName>
</protein>
<dbReference type="PANTHER" id="PTHR37938:SF1">
    <property type="entry name" value="BLL0215 PROTEIN"/>
    <property type="match status" value="1"/>
</dbReference>
<dbReference type="EMBL" id="MFHQ01000007">
    <property type="protein sequence ID" value="OGF74735.1"/>
    <property type="molecule type" value="Genomic_DNA"/>
</dbReference>
<reference evidence="2 3" key="1">
    <citation type="journal article" date="2016" name="Nat. Commun.">
        <title>Thousands of microbial genomes shed light on interconnected biogeochemical processes in an aquifer system.</title>
        <authorList>
            <person name="Anantharaman K."/>
            <person name="Brown C.T."/>
            <person name="Hug L.A."/>
            <person name="Sharon I."/>
            <person name="Castelle C.J."/>
            <person name="Probst A.J."/>
            <person name="Thomas B.C."/>
            <person name="Singh A."/>
            <person name="Wilkins M.J."/>
            <person name="Karaoz U."/>
            <person name="Brodie E.L."/>
            <person name="Williams K.H."/>
            <person name="Hubbard S.S."/>
            <person name="Banfield J.F."/>
        </authorList>
    </citation>
    <scope>NUCLEOTIDE SEQUENCE [LARGE SCALE GENOMIC DNA]</scope>
</reference>
<evidence type="ECO:0000313" key="3">
    <source>
        <dbReference type="Proteomes" id="UP000178406"/>
    </source>
</evidence>
<evidence type="ECO:0000313" key="2">
    <source>
        <dbReference type="EMBL" id="OGF74735.1"/>
    </source>
</evidence>
<gene>
    <name evidence="2" type="ORF">A3J56_03315</name>
</gene>
<feature type="transmembrane region" description="Helical" evidence="1">
    <location>
        <begin position="7"/>
        <end position="32"/>
    </location>
</feature>
<comment type="caution">
    <text evidence="2">The sequence shown here is derived from an EMBL/GenBank/DDBJ whole genome shotgun (WGS) entry which is preliminary data.</text>
</comment>
<accession>A0A1F5WGJ4</accession>
<keyword evidence="1" id="KW-1133">Transmembrane helix</keyword>
<dbReference type="Proteomes" id="UP000178406">
    <property type="component" value="Unassembled WGS sequence"/>
</dbReference>
<sequence>MVLHRHWIVVVAKIAAIIFIFLFSLIIIPLLISMDFLVAELVGPALFFFVVYLMLILLMIFLVWINYYLDSWIITTDRVIDIDQKSLFYREVSEFMLDRVEDVTVEVPGILATFLHYGNIRIQTAGEKPFTIYDVSHIYEAKRIILENTNRRGVTTLSGTHI</sequence>
<keyword evidence="1" id="KW-0812">Transmembrane</keyword>
<organism evidence="2 3">
    <name type="scientific">Candidatus Giovannonibacteria bacterium RIFCSPHIGHO2_02_FULL_46_20</name>
    <dbReference type="NCBI Taxonomy" id="1798338"/>
    <lineage>
        <taxon>Bacteria</taxon>
        <taxon>Candidatus Giovannoniibacteriota</taxon>
    </lineage>
</organism>
<proteinExistence type="predicted"/>
<dbReference type="STRING" id="1798338.A3J56_03315"/>
<dbReference type="PANTHER" id="PTHR37938">
    <property type="entry name" value="BLL0215 PROTEIN"/>
    <property type="match status" value="1"/>
</dbReference>
<name>A0A1F5WGJ4_9BACT</name>
<keyword evidence="1" id="KW-0472">Membrane</keyword>
<evidence type="ECO:0008006" key="4">
    <source>
        <dbReference type="Google" id="ProtNLM"/>
    </source>
</evidence>
<feature type="transmembrane region" description="Helical" evidence="1">
    <location>
        <begin position="44"/>
        <end position="69"/>
    </location>
</feature>